<reference evidence="3" key="1">
    <citation type="submission" date="2021-02" db="EMBL/GenBank/DDBJ databases">
        <title>Genome-Resolved Metagenomics of a Microbial Community Performing Photosynthetic Biological Nutrient Removal.</title>
        <authorList>
            <person name="Mcdaniel E.A."/>
        </authorList>
    </citation>
    <scope>NUCLEOTIDE SEQUENCE</scope>
    <source>
        <strain evidence="3">UWPOB_OBS1</strain>
    </source>
</reference>
<dbReference type="InterPro" id="IPR012677">
    <property type="entry name" value="Nucleotide-bd_a/b_plait_sf"/>
</dbReference>
<dbReference type="InterPro" id="IPR000504">
    <property type="entry name" value="RRM_dom"/>
</dbReference>
<gene>
    <name evidence="3" type="ORF">J0M35_07450</name>
</gene>
<dbReference type="SUPFAM" id="SSF54928">
    <property type="entry name" value="RNA-binding domain, RBD"/>
    <property type="match status" value="1"/>
</dbReference>
<protein>
    <recommendedName>
        <fullName evidence="2">RRM domain-containing protein</fullName>
    </recommendedName>
</protein>
<dbReference type="PANTHER" id="PTHR48027">
    <property type="entry name" value="HETEROGENEOUS NUCLEAR RIBONUCLEOPROTEIN 87F-RELATED"/>
    <property type="match status" value="1"/>
</dbReference>
<organism evidence="3 4">
    <name type="scientific">Candidatus Obscuribacter phosphatis</name>
    <dbReference type="NCBI Taxonomy" id="1906157"/>
    <lineage>
        <taxon>Bacteria</taxon>
        <taxon>Bacillati</taxon>
        <taxon>Candidatus Melainabacteria</taxon>
        <taxon>Candidatus Obscuribacterales</taxon>
        <taxon>Candidatus Obscuribacteraceae</taxon>
        <taxon>Candidatus Obscuribacter</taxon>
    </lineage>
</organism>
<comment type="caution">
    <text evidence="3">The sequence shown here is derived from an EMBL/GenBank/DDBJ whole genome shotgun (WGS) entry which is preliminary data.</text>
</comment>
<evidence type="ECO:0000313" key="4">
    <source>
        <dbReference type="Proteomes" id="UP000664277"/>
    </source>
</evidence>
<evidence type="ECO:0000259" key="2">
    <source>
        <dbReference type="PROSITE" id="PS50102"/>
    </source>
</evidence>
<name>A0A8J7PHA6_9BACT</name>
<dbReference type="InterPro" id="IPR048289">
    <property type="entry name" value="RRM2_NsCP33-like"/>
</dbReference>
<sequence>MQNKLFVRNLSFKCTDSSLQDLFTQYGEVTSAKVAVDRETGRGRGFGFVEMSTQKQAEDAIRGLEGSDFEGRVLHVAMSEPREKRGGGGRSGGGRW</sequence>
<keyword evidence="1" id="KW-0694">RNA-binding</keyword>
<accession>A0A8J7PHA6</accession>
<dbReference type="InterPro" id="IPR035979">
    <property type="entry name" value="RBD_domain_sf"/>
</dbReference>
<dbReference type="Gene3D" id="3.30.70.330">
    <property type="match status" value="1"/>
</dbReference>
<evidence type="ECO:0000256" key="1">
    <source>
        <dbReference type="ARBA" id="ARBA00022884"/>
    </source>
</evidence>
<dbReference type="AlphaFoldDB" id="A0A8J7PHA6"/>
<dbReference type="CDD" id="cd21608">
    <property type="entry name" value="RRM2_NsCP33_like"/>
    <property type="match status" value="1"/>
</dbReference>
<dbReference type="SMART" id="SM00360">
    <property type="entry name" value="RRM"/>
    <property type="match status" value="1"/>
</dbReference>
<dbReference type="Proteomes" id="UP000664277">
    <property type="component" value="Unassembled WGS sequence"/>
</dbReference>
<feature type="domain" description="RRM" evidence="2">
    <location>
        <begin position="3"/>
        <end position="81"/>
    </location>
</feature>
<proteinExistence type="predicted"/>
<dbReference type="InterPro" id="IPR052462">
    <property type="entry name" value="SLIRP/GR-RBP-like"/>
</dbReference>
<dbReference type="EMBL" id="JAFLCK010000008">
    <property type="protein sequence ID" value="MBN8660183.1"/>
    <property type="molecule type" value="Genomic_DNA"/>
</dbReference>
<dbReference type="GO" id="GO:0003723">
    <property type="term" value="F:RNA binding"/>
    <property type="evidence" value="ECO:0007669"/>
    <property type="project" value="UniProtKB-KW"/>
</dbReference>
<dbReference type="Pfam" id="PF00076">
    <property type="entry name" value="RRM_1"/>
    <property type="match status" value="1"/>
</dbReference>
<dbReference type="PROSITE" id="PS50102">
    <property type="entry name" value="RRM"/>
    <property type="match status" value="1"/>
</dbReference>
<evidence type="ECO:0000313" key="3">
    <source>
        <dbReference type="EMBL" id="MBN8660183.1"/>
    </source>
</evidence>